<sequence length="62" mass="6629">METLQLRKTCGNFIGRSQADNAQVRTNSTEGNRFGTVKGYDGAPLPAPALPAVALKARGRVR</sequence>
<reference evidence="1 2" key="1">
    <citation type="journal article" date="2019" name="Int. J. Syst. Evol. Microbiol.">
        <title>The Global Catalogue of Microorganisms (GCM) 10K type strain sequencing project: providing services to taxonomists for standard genome sequencing and annotation.</title>
        <authorList>
            <consortium name="The Broad Institute Genomics Platform"/>
            <consortium name="The Broad Institute Genome Sequencing Center for Infectious Disease"/>
            <person name="Wu L."/>
            <person name="Ma J."/>
        </authorList>
    </citation>
    <scope>NUCLEOTIDE SEQUENCE [LARGE SCALE GENOMIC DNA]</scope>
    <source>
        <strain evidence="1 2">JCM 5067</strain>
    </source>
</reference>
<dbReference type="Proteomes" id="UP001500668">
    <property type="component" value="Unassembled WGS sequence"/>
</dbReference>
<dbReference type="EMBL" id="BAAACA010000014">
    <property type="protein sequence ID" value="GAA0598439.1"/>
    <property type="molecule type" value="Genomic_DNA"/>
</dbReference>
<proteinExistence type="predicted"/>
<gene>
    <name evidence="1" type="ORF">GCM10010394_30010</name>
</gene>
<name>A0ABN1FV61_9ACTN</name>
<keyword evidence="2" id="KW-1185">Reference proteome</keyword>
<organism evidence="1 2">
    <name type="scientific">Streptomyces crystallinus</name>
    <dbReference type="NCBI Taxonomy" id="68191"/>
    <lineage>
        <taxon>Bacteria</taxon>
        <taxon>Bacillati</taxon>
        <taxon>Actinomycetota</taxon>
        <taxon>Actinomycetes</taxon>
        <taxon>Kitasatosporales</taxon>
        <taxon>Streptomycetaceae</taxon>
        <taxon>Streptomyces</taxon>
    </lineage>
</organism>
<evidence type="ECO:0000313" key="2">
    <source>
        <dbReference type="Proteomes" id="UP001500668"/>
    </source>
</evidence>
<evidence type="ECO:0000313" key="1">
    <source>
        <dbReference type="EMBL" id="GAA0598439.1"/>
    </source>
</evidence>
<accession>A0ABN1FV61</accession>
<protein>
    <submittedName>
        <fullName evidence="1">Uncharacterized protein</fullName>
    </submittedName>
</protein>
<comment type="caution">
    <text evidence="1">The sequence shown here is derived from an EMBL/GenBank/DDBJ whole genome shotgun (WGS) entry which is preliminary data.</text>
</comment>